<comment type="caution">
    <text evidence="2">The sequence shown here is derived from an EMBL/GenBank/DDBJ whole genome shotgun (WGS) entry which is preliminary data.</text>
</comment>
<protein>
    <recommendedName>
        <fullName evidence="4">Outer membrane protein beta-barrel domain-containing protein</fullName>
    </recommendedName>
</protein>
<evidence type="ECO:0000256" key="1">
    <source>
        <dbReference type="SAM" id="SignalP"/>
    </source>
</evidence>
<gene>
    <name evidence="2" type="ORF">EQG79_15205</name>
</gene>
<sequence length="251" mass="28149">MKTYLLLALLTAPGAFCQPIDSSSTFPAKSHFRRGIITEFGLAGTVTGLSNLRSFFRSNQIRGASIFDLYVSIGGGVRLNRVKILAQYGFGLKDDKAYIDPPQNGSELVARNTLANYSALFVGYDLINTRNRRLYLKAGLGGLEYGYSLFRRSSQPVSFPAILSTSQPGTVPSLLLRNAGYVDVNLEYAQREKKKRSIEYTIRLGYRRGLSARAYESDAFPLVNAPRDRINQWYLQTVFNMSLNGEKLRFR</sequence>
<keyword evidence="3" id="KW-1185">Reference proteome</keyword>
<reference evidence="2 3" key="1">
    <citation type="submission" date="2019-01" db="EMBL/GenBank/DDBJ databases">
        <title>Spirosoma flava sp. nov., a propanil-degrading bacterium isolated from herbicide-contaminated soil.</title>
        <authorList>
            <person name="Zhang L."/>
            <person name="Jiang J.-D."/>
        </authorList>
    </citation>
    <scope>NUCLEOTIDE SEQUENCE [LARGE SCALE GENOMIC DNA]</scope>
    <source>
        <strain evidence="2 3">TY50</strain>
    </source>
</reference>
<organism evidence="2 3">
    <name type="scientific">Spirosoma sordidisoli</name>
    <dbReference type="NCBI Taxonomy" id="2502893"/>
    <lineage>
        <taxon>Bacteria</taxon>
        <taxon>Pseudomonadati</taxon>
        <taxon>Bacteroidota</taxon>
        <taxon>Cytophagia</taxon>
        <taxon>Cytophagales</taxon>
        <taxon>Cytophagaceae</taxon>
        <taxon>Spirosoma</taxon>
    </lineage>
</organism>
<evidence type="ECO:0000313" key="3">
    <source>
        <dbReference type="Proteomes" id="UP000290407"/>
    </source>
</evidence>
<evidence type="ECO:0008006" key="4">
    <source>
        <dbReference type="Google" id="ProtNLM"/>
    </source>
</evidence>
<proteinExistence type="predicted"/>
<dbReference type="RefSeq" id="WP_129602344.1">
    <property type="nucleotide sequence ID" value="NZ_SBLB01000004.1"/>
</dbReference>
<keyword evidence="1" id="KW-0732">Signal</keyword>
<feature type="chain" id="PRO_5020179293" description="Outer membrane protein beta-barrel domain-containing protein" evidence="1">
    <location>
        <begin position="18"/>
        <end position="251"/>
    </location>
</feature>
<accession>A0A4Q2UM28</accession>
<dbReference type="Proteomes" id="UP000290407">
    <property type="component" value="Unassembled WGS sequence"/>
</dbReference>
<name>A0A4Q2UM28_9BACT</name>
<dbReference type="EMBL" id="SBLB01000004">
    <property type="protein sequence ID" value="RYC68771.1"/>
    <property type="molecule type" value="Genomic_DNA"/>
</dbReference>
<dbReference type="AlphaFoldDB" id="A0A4Q2UM28"/>
<evidence type="ECO:0000313" key="2">
    <source>
        <dbReference type="EMBL" id="RYC68771.1"/>
    </source>
</evidence>
<feature type="signal peptide" evidence="1">
    <location>
        <begin position="1"/>
        <end position="17"/>
    </location>
</feature>